<keyword evidence="2" id="KW-1185">Reference proteome</keyword>
<dbReference type="Proteomes" id="UP001417504">
    <property type="component" value="Unassembled WGS sequence"/>
</dbReference>
<organism evidence="1 2">
    <name type="scientific">Stephania japonica</name>
    <dbReference type="NCBI Taxonomy" id="461633"/>
    <lineage>
        <taxon>Eukaryota</taxon>
        <taxon>Viridiplantae</taxon>
        <taxon>Streptophyta</taxon>
        <taxon>Embryophyta</taxon>
        <taxon>Tracheophyta</taxon>
        <taxon>Spermatophyta</taxon>
        <taxon>Magnoliopsida</taxon>
        <taxon>Ranunculales</taxon>
        <taxon>Menispermaceae</taxon>
        <taxon>Menispermoideae</taxon>
        <taxon>Cissampelideae</taxon>
        <taxon>Stephania</taxon>
    </lineage>
</organism>
<evidence type="ECO:0000313" key="1">
    <source>
        <dbReference type="EMBL" id="KAK9085297.1"/>
    </source>
</evidence>
<accession>A0AAP0E5P1</accession>
<protein>
    <submittedName>
        <fullName evidence="1">Uncharacterized protein</fullName>
    </submittedName>
</protein>
<proteinExistence type="predicted"/>
<gene>
    <name evidence="1" type="ORF">Sjap_025708</name>
</gene>
<sequence length="194" mass="20984">MSLTTIVHFSPQQHQLPSFPFIPTTVFFPSTPLTPSNCFQTTSAVGNYNSLDQAAVTDGMLSSLDDQGKASLVYSSLASQGIQSSMASPGLNPMSLPSLTNLGCTATNVGSPSYHLDNVSGVSHNSVGYGPRHYTPYIVSSSQSNVSQQQLVSQLQMQPAHLQQHMDQMNPIALQRDVHQWPNTTIKCCIMKAR</sequence>
<reference evidence="1 2" key="1">
    <citation type="submission" date="2024-01" db="EMBL/GenBank/DDBJ databases">
        <title>Genome assemblies of Stephania.</title>
        <authorList>
            <person name="Yang L."/>
        </authorList>
    </citation>
    <scope>NUCLEOTIDE SEQUENCE [LARGE SCALE GENOMIC DNA]</scope>
    <source>
        <strain evidence="1">QJT</strain>
        <tissue evidence="1">Leaf</tissue>
    </source>
</reference>
<dbReference type="EMBL" id="JBBNAE010000011">
    <property type="protein sequence ID" value="KAK9085297.1"/>
    <property type="molecule type" value="Genomic_DNA"/>
</dbReference>
<name>A0AAP0E5P1_9MAGN</name>
<dbReference type="AlphaFoldDB" id="A0AAP0E5P1"/>
<evidence type="ECO:0000313" key="2">
    <source>
        <dbReference type="Proteomes" id="UP001417504"/>
    </source>
</evidence>
<comment type="caution">
    <text evidence="1">The sequence shown here is derived from an EMBL/GenBank/DDBJ whole genome shotgun (WGS) entry which is preliminary data.</text>
</comment>